<name>A0ACC3C108_PYRYE</name>
<evidence type="ECO:0000313" key="2">
    <source>
        <dbReference type="Proteomes" id="UP000798662"/>
    </source>
</evidence>
<gene>
    <name evidence="1" type="ORF">I4F81_006391</name>
</gene>
<proteinExistence type="predicted"/>
<dbReference type="Proteomes" id="UP000798662">
    <property type="component" value="Chromosome 2"/>
</dbReference>
<comment type="caution">
    <text evidence="1">The sequence shown here is derived from an EMBL/GenBank/DDBJ whole genome shotgun (WGS) entry which is preliminary data.</text>
</comment>
<reference evidence="1" key="1">
    <citation type="submission" date="2019-11" db="EMBL/GenBank/DDBJ databases">
        <title>Nori genome reveals adaptations in red seaweeds to the harsh intertidal environment.</title>
        <authorList>
            <person name="Wang D."/>
            <person name="Mao Y."/>
        </authorList>
    </citation>
    <scope>NUCLEOTIDE SEQUENCE</scope>
    <source>
        <tissue evidence="1">Gametophyte</tissue>
    </source>
</reference>
<sequence length="1013" mass="107255">MSSALERQCSLLINSNAGGGEVAELRTGLESTDVEVKLTALKRVIHLQLTGEPLPGMLMTVIRYVLPHENTHLRKMGLYFLEIVDARGDDGAMRPEMILVCNMVRNELVHANEFSRGCSLRFVCKLNDMELLEPLVPAVRQNLEHRHSFVRRNAVLAVSSIFSKFETLIPDAPELVAEFLAAETDVACQRNAFSMLCATDVDRAVAYLHEHLVAIAGWGDTMQLAALELIRRVCRMAPLEKGKYIQVIFALLSSSSAAVVYEAANTLISMSGAPTAVRAAAQAYCSLLASQSDNNVKLILLDRVSDLQAAHTPVLTEMVMDILRALSSPNADIRRKTLALAMSLLTRRNVDEVVGVLKKELLRHAASSGPTALAASAELRGLLLRALHTAAIRFPDAAPAAVSIIGDFLSDEHGEVAVDAVAFAREIAHSREDLRPDILRSILDALPSLGNPSVVRGGLWILGEYAESPADLKAAFQTVLQSVGRLPLAVVDDDTDPDTADGEAEAGDTDAADAEKPKKSIRRPTVLADGTYASQTMESETASAAAAKAVTTRGGSGGAGKGASSPPLRTLLINGSYFVAAAVCAALTKLALRLSAFEAAPATLRNKVRAEAMLVCASILRYGRDASAIAPIDNGAAERITACILSLTGTVASDAADTGNTENLWLDAPRAAYDAVVREKRRKEAAAAKAEALKEAVPAEEVIDFGLLRSGRRSAGNGVDEADLGEDADLNRARDGGGKGGKGGAGGFELGRVVQLTGMSDPVYAEAHVAVHEYDIMLDILVVNVSNETLTNLTVELATMGDLRLCERPQAHTLAAGARVNVRANIKVSSTETGIIFGNVVYDVAGAASASGCVILNDVHMDVMDYMRPAEVNDAAFRSMWAEFEWENKVAVTTSLTSLSALLNFIIESTNMRCLTLRGSEDDAGYLAANLYARSVFGEDALVNVSVDRGGDGRLAGFIRIRSKTQGIALSLGDKITLRQSQAQMAAASTGSGTGAGGRGASGNAMAVAAAVM</sequence>
<evidence type="ECO:0000313" key="1">
    <source>
        <dbReference type="EMBL" id="KAK1863837.1"/>
    </source>
</evidence>
<keyword evidence="2" id="KW-1185">Reference proteome</keyword>
<organism evidence="1 2">
    <name type="scientific">Pyropia yezoensis</name>
    <name type="common">Susabi-nori</name>
    <name type="synonym">Porphyra yezoensis</name>
    <dbReference type="NCBI Taxonomy" id="2788"/>
    <lineage>
        <taxon>Eukaryota</taxon>
        <taxon>Rhodophyta</taxon>
        <taxon>Bangiophyceae</taxon>
        <taxon>Bangiales</taxon>
        <taxon>Bangiaceae</taxon>
        <taxon>Pyropia</taxon>
    </lineage>
</organism>
<accession>A0ACC3C108</accession>
<protein>
    <submittedName>
        <fullName evidence="1">Uncharacterized protein</fullName>
    </submittedName>
</protein>
<dbReference type="EMBL" id="CM020619">
    <property type="protein sequence ID" value="KAK1863837.1"/>
    <property type="molecule type" value="Genomic_DNA"/>
</dbReference>